<dbReference type="InterPro" id="IPR014804">
    <property type="entry name" value="Pet20-like"/>
</dbReference>
<evidence type="ECO:0000313" key="4">
    <source>
        <dbReference type="EMBL" id="CCD23621.1"/>
    </source>
</evidence>
<dbReference type="OMA" id="GINGTWR"/>
<dbReference type="AlphaFoldDB" id="G0W760"/>
<feature type="compositionally biased region" description="Basic and acidic residues" evidence="3">
    <location>
        <begin position="190"/>
        <end position="205"/>
    </location>
</feature>
<dbReference type="Pfam" id="PF08692">
    <property type="entry name" value="Pet20"/>
    <property type="match status" value="1"/>
</dbReference>
<evidence type="ECO:0000256" key="3">
    <source>
        <dbReference type="SAM" id="MobiDB-lite"/>
    </source>
</evidence>
<dbReference type="RefSeq" id="XP_003668864.1">
    <property type="nucleotide sequence ID" value="XM_003668816.1"/>
</dbReference>
<comment type="subcellular location">
    <subcellularLocation>
        <location evidence="1">Mitochondrion</location>
    </subcellularLocation>
</comment>
<evidence type="ECO:0000256" key="1">
    <source>
        <dbReference type="ARBA" id="ARBA00004173"/>
    </source>
</evidence>
<dbReference type="GeneID" id="11497679"/>
<dbReference type="OrthoDB" id="3992052at2759"/>
<proteinExistence type="predicted"/>
<dbReference type="Proteomes" id="UP000000689">
    <property type="component" value="Chromosome 2"/>
</dbReference>
<dbReference type="eggNOG" id="ENOG502S2RD">
    <property type="taxonomic scope" value="Eukaryota"/>
</dbReference>
<gene>
    <name evidence="4" type="primary">NDAI0B05890</name>
    <name evidence="4" type="ordered locus">NDAI_0B05890</name>
</gene>
<keyword evidence="5" id="KW-1185">Reference proteome</keyword>
<dbReference type="HOGENOM" id="CLU_1001467_0_0_1"/>
<name>G0W760_NAUDC</name>
<feature type="compositionally biased region" description="Polar residues" evidence="3">
    <location>
        <begin position="42"/>
        <end position="57"/>
    </location>
</feature>
<dbReference type="GO" id="GO:0005739">
    <property type="term" value="C:mitochondrion"/>
    <property type="evidence" value="ECO:0007669"/>
    <property type="project" value="UniProtKB-SubCell"/>
</dbReference>
<sequence length="278" mass="31458">MIRFQLEFGQELVPIINAMKMKNTHGMVRLFSTLNNRTFQSHRTATNGNIVGSNSKTDPLRKKRSYYSYHHPPNTVPSSSSSSSSSTKRRTISSPTSTSASPPPSSSSSSPTHTTISSLAPCILQNNIFRTMPKVPMTKYLETKELSQDMLYSGYRPIMYPVKENPLFRLTLKKNSSSSFPFSTTSSSSSEKKKPQQEQMKKHYDDEYGGIMTGGINGTWRYSPRIPNNLLPNKIWSMSIMGMEYYPEWKGVPFNIVKNLKPFDKSRGTVEVMKKPLK</sequence>
<organism evidence="4 5">
    <name type="scientific">Naumovozyma dairenensis (strain ATCC 10597 / BCRC 20456 / CBS 421 / NBRC 0211 / NRRL Y-12639)</name>
    <name type="common">Saccharomyces dairenensis</name>
    <dbReference type="NCBI Taxonomy" id="1071378"/>
    <lineage>
        <taxon>Eukaryota</taxon>
        <taxon>Fungi</taxon>
        <taxon>Dikarya</taxon>
        <taxon>Ascomycota</taxon>
        <taxon>Saccharomycotina</taxon>
        <taxon>Saccharomycetes</taxon>
        <taxon>Saccharomycetales</taxon>
        <taxon>Saccharomycetaceae</taxon>
        <taxon>Naumovozyma</taxon>
    </lineage>
</organism>
<dbReference type="EMBL" id="HE580268">
    <property type="protein sequence ID" value="CCD23621.1"/>
    <property type="molecule type" value="Genomic_DNA"/>
</dbReference>
<reference evidence="4 5" key="1">
    <citation type="journal article" date="2011" name="Proc. Natl. Acad. Sci. U.S.A.">
        <title>Evolutionary erosion of yeast sex chromosomes by mating-type switching accidents.</title>
        <authorList>
            <person name="Gordon J.L."/>
            <person name="Armisen D."/>
            <person name="Proux-Wera E."/>
            <person name="Oheigeartaigh S.S."/>
            <person name="Byrne K.P."/>
            <person name="Wolfe K.H."/>
        </authorList>
    </citation>
    <scope>NUCLEOTIDE SEQUENCE [LARGE SCALE GENOMIC DNA]</scope>
    <source>
        <strain evidence="5">ATCC 10597 / BCRC 20456 / CBS 421 / NBRC 0211 / NRRL Y-12639</strain>
    </source>
</reference>
<feature type="region of interest" description="Disordered" evidence="3">
    <location>
        <begin position="176"/>
        <end position="205"/>
    </location>
</feature>
<evidence type="ECO:0000313" key="5">
    <source>
        <dbReference type="Proteomes" id="UP000000689"/>
    </source>
</evidence>
<protein>
    <submittedName>
        <fullName evidence="4">Uncharacterized protein</fullName>
    </submittedName>
</protein>
<dbReference type="KEGG" id="ndi:NDAI_0B05890"/>
<feature type="compositionally biased region" description="Low complexity" evidence="3">
    <location>
        <begin position="176"/>
        <end position="189"/>
    </location>
</feature>
<keyword evidence="2" id="KW-0496">Mitochondrion</keyword>
<feature type="region of interest" description="Disordered" evidence="3">
    <location>
        <begin position="42"/>
        <end position="115"/>
    </location>
</feature>
<feature type="compositionally biased region" description="Low complexity" evidence="3">
    <location>
        <begin position="72"/>
        <end position="115"/>
    </location>
</feature>
<evidence type="ECO:0000256" key="2">
    <source>
        <dbReference type="ARBA" id="ARBA00023128"/>
    </source>
</evidence>
<accession>G0W760</accession>